<reference evidence="1 2" key="1">
    <citation type="journal article" date="2006" name="Science">
        <title>The genome of black cottonwood, Populus trichocarpa (Torr. &amp; Gray).</title>
        <authorList>
            <person name="Tuskan G.A."/>
            <person name="Difazio S."/>
            <person name="Jansson S."/>
            <person name="Bohlmann J."/>
            <person name="Grigoriev I."/>
            <person name="Hellsten U."/>
            <person name="Putnam N."/>
            <person name="Ralph S."/>
            <person name="Rombauts S."/>
            <person name="Salamov A."/>
            <person name="Schein J."/>
            <person name="Sterck L."/>
            <person name="Aerts A."/>
            <person name="Bhalerao R.R."/>
            <person name="Bhalerao R.P."/>
            <person name="Blaudez D."/>
            <person name="Boerjan W."/>
            <person name="Brun A."/>
            <person name="Brunner A."/>
            <person name="Busov V."/>
            <person name="Campbell M."/>
            <person name="Carlson J."/>
            <person name="Chalot M."/>
            <person name="Chapman J."/>
            <person name="Chen G.L."/>
            <person name="Cooper D."/>
            <person name="Coutinho P.M."/>
            <person name="Couturier J."/>
            <person name="Covert S."/>
            <person name="Cronk Q."/>
            <person name="Cunningham R."/>
            <person name="Davis J."/>
            <person name="Degroeve S."/>
            <person name="Dejardin A."/>
            <person name="Depamphilis C."/>
            <person name="Detter J."/>
            <person name="Dirks B."/>
            <person name="Dubchak I."/>
            <person name="Duplessis S."/>
            <person name="Ehlting J."/>
            <person name="Ellis B."/>
            <person name="Gendler K."/>
            <person name="Goodstein D."/>
            <person name="Gribskov M."/>
            <person name="Grimwood J."/>
            <person name="Groover A."/>
            <person name="Gunter L."/>
            <person name="Hamberger B."/>
            <person name="Heinze B."/>
            <person name="Helariutta Y."/>
            <person name="Henrissat B."/>
            <person name="Holligan D."/>
            <person name="Holt R."/>
            <person name="Huang W."/>
            <person name="Islam-Faridi N."/>
            <person name="Jones S."/>
            <person name="Jones-Rhoades M."/>
            <person name="Jorgensen R."/>
            <person name="Joshi C."/>
            <person name="Kangasjarvi J."/>
            <person name="Karlsson J."/>
            <person name="Kelleher C."/>
            <person name="Kirkpatrick R."/>
            <person name="Kirst M."/>
            <person name="Kohler A."/>
            <person name="Kalluri U."/>
            <person name="Larimer F."/>
            <person name="Leebens-Mack J."/>
            <person name="Leple J.C."/>
            <person name="Locascio P."/>
            <person name="Lou Y."/>
            <person name="Lucas S."/>
            <person name="Martin F."/>
            <person name="Montanini B."/>
            <person name="Napoli C."/>
            <person name="Nelson D.R."/>
            <person name="Nelson C."/>
            <person name="Nieminen K."/>
            <person name="Nilsson O."/>
            <person name="Pereda V."/>
            <person name="Peter G."/>
            <person name="Philippe R."/>
            <person name="Pilate G."/>
            <person name="Poliakov A."/>
            <person name="Razumovskaya J."/>
            <person name="Richardson P."/>
            <person name="Rinaldi C."/>
            <person name="Ritland K."/>
            <person name="Rouze P."/>
            <person name="Ryaboy D."/>
            <person name="Schmutz J."/>
            <person name="Schrader J."/>
            <person name="Segerman B."/>
            <person name="Shin H."/>
            <person name="Siddiqui A."/>
            <person name="Sterky F."/>
            <person name="Terry A."/>
            <person name="Tsai C.J."/>
            <person name="Uberbacher E."/>
            <person name="Unneberg P."/>
            <person name="Vahala J."/>
            <person name="Wall K."/>
            <person name="Wessler S."/>
            <person name="Yang G."/>
            <person name="Yin T."/>
            <person name="Douglas C."/>
            <person name="Marra M."/>
            <person name="Sandberg G."/>
            <person name="Van de Peer Y."/>
            <person name="Rokhsar D."/>
        </authorList>
    </citation>
    <scope>NUCLEOTIDE SEQUENCE [LARGE SCALE GENOMIC DNA]</scope>
    <source>
        <strain evidence="2">cv. Nisqually</strain>
    </source>
</reference>
<gene>
    <name evidence="1" type="ORF">POPTR_005G159000</name>
</gene>
<sequence>MKKTLFLKVSLFVGIDGIHLKGSYKGLLLSTMGLDGNNGLFFVAYNIPIETWTRQMFDPGVKVDNMIDNVGEFKSMPILILLKKTRLKLIAKFHDRFS</sequence>
<dbReference type="AlphaFoldDB" id="A0A2K2AHE7"/>
<evidence type="ECO:0000313" key="1">
    <source>
        <dbReference type="EMBL" id="PNT36953.1"/>
    </source>
</evidence>
<accession>A0A2K2AHE7</accession>
<proteinExistence type="predicted"/>
<dbReference type="EMBL" id="CM009294">
    <property type="protein sequence ID" value="PNT36953.1"/>
    <property type="molecule type" value="Genomic_DNA"/>
</dbReference>
<organism evidence="1 2">
    <name type="scientific">Populus trichocarpa</name>
    <name type="common">Western balsam poplar</name>
    <name type="synonym">Populus balsamifera subsp. trichocarpa</name>
    <dbReference type="NCBI Taxonomy" id="3694"/>
    <lineage>
        <taxon>Eukaryota</taxon>
        <taxon>Viridiplantae</taxon>
        <taxon>Streptophyta</taxon>
        <taxon>Embryophyta</taxon>
        <taxon>Tracheophyta</taxon>
        <taxon>Spermatophyta</taxon>
        <taxon>Magnoliopsida</taxon>
        <taxon>eudicotyledons</taxon>
        <taxon>Gunneridae</taxon>
        <taxon>Pentapetalae</taxon>
        <taxon>rosids</taxon>
        <taxon>fabids</taxon>
        <taxon>Malpighiales</taxon>
        <taxon>Salicaceae</taxon>
        <taxon>Saliceae</taxon>
        <taxon>Populus</taxon>
    </lineage>
</organism>
<evidence type="ECO:0000313" key="2">
    <source>
        <dbReference type="Proteomes" id="UP000006729"/>
    </source>
</evidence>
<name>A0A2K2AHE7_POPTR</name>
<keyword evidence="2" id="KW-1185">Reference proteome</keyword>
<protein>
    <submittedName>
        <fullName evidence="1">Uncharacterized protein</fullName>
    </submittedName>
</protein>
<dbReference type="InParanoid" id="A0A2K2AHE7"/>
<dbReference type="Proteomes" id="UP000006729">
    <property type="component" value="Chromosome 5"/>
</dbReference>